<dbReference type="OrthoDB" id="9801697at2"/>
<sequence>MSKLVKLYNRSGAIMGTFRLLKRGGNNVLNSFYTFLLKRAGAEIGKGSIIQFGALLEKPKLIKIGNDCMVVKGCAITSELKDGKLIMGNNVQINKDVILDHSGNLIIEDNVLVSEGSIIYTHSHGYAPKATPKAVKLIIEPNVWIGTRSIILPHVDLIGRGSIIGAGAILSKKTPPRTIMGGNPATIIKSLDHH</sequence>
<name>A0A2T4U3C4_9BACI</name>
<dbReference type="RefSeq" id="WP_107585851.1">
    <property type="nucleotide sequence ID" value="NZ_PZJJ01000029.1"/>
</dbReference>
<dbReference type="Gene3D" id="2.160.10.10">
    <property type="entry name" value="Hexapeptide repeat proteins"/>
    <property type="match status" value="1"/>
</dbReference>
<accession>A0A2T4U3C4</accession>
<dbReference type="GO" id="GO:0008374">
    <property type="term" value="F:O-acyltransferase activity"/>
    <property type="evidence" value="ECO:0007669"/>
    <property type="project" value="TreeGrafter"/>
</dbReference>
<keyword evidence="4" id="KW-1185">Reference proteome</keyword>
<reference evidence="3 4" key="1">
    <citation type="submission" date="2018-03" db="EMBL/GenBank/DDBJ databases">
        <title>Alkalicoccus saliphilus sp. nov., isolated from a mineral pool.</title>
        <authorList>
            <person name="Zhao B."/>
        </authorList>
    </citation>
    <scope>NUCLEOTIDE SEQUENCE [LARGE SCALE GENOMIC DNA]</scope>
    <source>
        <strain evidence="3 4">6AG</strain>
    </source>
</reference>
<protein>
    <submittedName>
        <fullName evidence="3">Acetyltransferase</fullName>
    </submittedName>
</protein>
<comment type="caution">
    <text evidence="3">The sequence shown here is derived from an EMBL/GenBank/DDBJ whole genome shotgun (WGS) entry which is preliminary data.</text>
</comment>
<dbReference type="SUPFAM" id="SSF51161">
    <property type="entry name" value="Trimeric LpxA-like enzymes"/>
    <property type="match status" value="1"/>
</dbReference>
<dbReference type="Proteomes" id="UP000240509">
    <property type="component" value="Unassembled WGS sequence"/>
</dbReference>
<evidence type="ECO:0000256" key="2">
    <source>
        <dbReference type="ARBA" id="ARBA00022679"/>
    </source>
</evidence>
<dbReference type="PANTHER" id="PTHR23416:SF23">
    <property type="entry name" value="ACETYLTRANSFERASE C18B11.09C-RELATED"/>
    <property type="match status" value="1"/>
</dbReference>
<comment type="similarity">
    <text evidence="1">Belongs to the transferase hexapeptide repeat family.</text>
</comment>
<keyword evidence="2 3" id="KW-0808">Transferase</keyword>
<evidence type="ECO:0000313" key="4">
    <source>
        <dbReference type="Proteomes" id="UP000240509"/>
    </source>
</evidence>
<dbReference type="AlphaFoldDB" id="A0A2T4U3C4"/>
<dbReference type="EMBL" id="PZJJ01000029">
    <property type="protein sequence ID" value="PTL37904.1"/>
    <property type="molecule type" value="Genomic_DNA"/>
</dbReference>
<dbReference type="InterPro" id="IPR051159">
    <property type="entry name" value="Hexapeptide_acetyltransf"/>
</dbReference>
<dbReference type="CDD" id="cd04647">
    <property type="entry name" value="LbH_MAT_like"/>
    <property type="match status" value="1"/>
</dbReference>
<gene>
    <name evidence="3" type="ORF">C6Y45_13970</name>
</gene>
<evidence type="ECO:0000313" key="3">
    <source>
        <dbReference type="EMBL" id="PTL37904.1"/>
    </source>
</evidence>
<evidence type="ECO:0000256" key="1">
    <source>
        <dbReference type="ARBA" id="ARBA00007274"/>
    </source>
</evidence>
<dbReference type="InterPro" id="IPR011004">
    <property type="entry name" value="Trimer_LpxA-like_sf"/>
</dbReference>
<organism evidence="3 4">
    <name type="scientific">Alkalicoccus saliphilus</name>
    <dbReference type="NCBI Taxonomy" id="200989"/>
    <lineage>
        <taxon>Bacteria</taxon>
        <taxon>Bacillati</taxon>
        <taxon>Bacillota</taxon>
        <taxon>Bacilli</taxon>
        <taxon>Bacillales</taxon>
        <taxon>Bacillaceae</taxon>
        <taxon>Alkalicoccus</taxon>
    </lineage>
</organism>
<dbReference type="GO" id="GO:0005829">
    <property type="term" value="C:cytosol"/>
    <property type="evidence" value="ECO:0007669"/>
    <property type="project" value="TreeGrafter"/>
</dbReference>
<proteinExistence type="inferred from homology"/>
<dbReference type="PANTHER" id="PTHR23416">
    <property type="entry name" value="SIALIC ACID SYNTHASE-RELATED"/>
    <property type="match status" value="1"/>
</dbReference>